<evidence type="ECO:0000313" key="3">
    <source>
        <dbReference type="Proteomes" id="UP000189966"/>
    </source>
</evidence>
<gene>
    <name evidence="2" type="ORF">CZ809_04067</name>
</gene>
<dbReference type="InterPro" id="IPR035901">
    <property type="entry name" value="GIY-YIG_endonuc_sf"/>
</dbReference>
<dbReference type="InterPro" id="IPR000305">
    <property type="entry name" value="GIY-YIG_endonuc"/>
</dbReference>
<evidence type="ECO:0000313" key="2">
    <source>
        <dbReference type="EMBL" id="SKC34447.1"/>
    </source>
</evidence>
<dbReference type="EMBL" id="FUZI01000018">
    <property type="protein sequence ID" value="SKC34447.1"/>
    <property type="molecule type" value="Genomic_DNA"/>
</dbReference>
<reference evidence="2 3" key="1">
    <citation type="submission" date="2017-02" db="EMBL/GenBank/DDBJ databases">
        <authorList>
            <person name="Peterson S.W."/>
        </authorList>
    </citation>
    <scope>NUCLEOTIDE SEQUENCE [LARGE SCALE GENOMIC DNA]</scope>
    <source>
        <strain evidence="3">type strain: NCCB 100098</strain>
    </source>
</reference>
<sequence>MNSLYVVVTLNLKAFQVRNANHIIYAHQSSNGDVYIGQAQCIVNRWAEHHHVANSPSHPERNQKFKVALRTEKHWKHYIIAIAETQTEADIAEASAINFYNPSLNMHVGRSSISNVDYNFQPLNGDGRETLIEGKQVTRYQTQERFTDRERSTILCRTIRKVGKSHISFECVNDGMRVNVSYSKRVGFGEGERVTISHAAKGKSFYTTTDYSEIKKV</sequence>
<protein>
    <submittedName>
        <fullName evidence="2">GIY-YIG catalytic domain protein</fullName>
    </submittedName>
</protein>
<organism evidence="2 3">
    <name type="scientific">Photobacterium piscicola</name>
    <dbReference type="NCBI Taxonomy" id="1378299"/>
    <lineage>
        <taxon>Bacteria</taxon>
        <taxon>Pseudomonadati</taxon>
        <taxon>Pseudomonadota</taxon>
        <taxon>Gammaproteobacteria</taxon>
        <taxon>Vibrionales</taxon>
        <taxon>Vibrionaceae</taxon>
        <taxon>Photobacterium</taxon>
    </lineage>
</organism>
<dbReference type="Gene3D" id="3.40.1440.10">
    <property type="entry name" value="GIY-YIG endonuclease"/>
    <property type="match status" value="1"/>
</dbReference>
<accession>A0A1T5I5Q2</accession>
<feature type="domain" description="GIY-YIG" evidence="1">
    <location>
        <begin position="20"/>
        <end position="106"/>
    </location>
</feature>
<dbReference type="Proteomes" id="UP000189966">
    <property type="component" value="Unassembled WGS sequence"/>
</dbReference>
<proteinExistence type="predicted"/>
<dbReference type="AlphaFoldDB" id="A0A1T5I5Q2"/>
<dbReference type="PROSITE" id="PS50164">
    <property type="entry name" value="GIY_YIG"/>
    <property type="match status" value="1"/>
</dbReference>
<dbReference type="SUPFAM" id="SSF82771">
    <property type="entry name" value="GIY-YIG endonuclease"/>
    <property type="match status" value="1"/>
</dbReference>
<dbReference type="Pfam" id="PF01541">
    <property type="entry name" value="GIY-YIG"/>
    <property type="match status" value="1"/>
</dbReference>
<evidence type="ECO:0000259" key="1">
    <source>
        <dbReference type="PROSITE" id="PS50164"/>
    </source>
</evidence>
<name>A0A1T5I5Q2_9GAMM</name>
<dbReference type="RefSeq" id="WP_080159317.1">
    <property type="nucleotide sequence ID" value="NZ_FUZI01000018.1"/>
</dbReference>